<protein>
    <recommendedName>
        <fullName evidence="3">DNA polymerase III subunit delta</fullName>
    </recommendedName>
</protein>
<dbReference type="Proteomes" id="UP000176662">
    <property type="component" value="Unassembled WGS sequence"/>
</dbReference>
<organism evidence="1 2">
    <name type="scientific">Candidatus Nealsonbacteria bacterium RBG_13_38_11</name>
    <dbReference type="NCBI Taxonomy" id="1801662"/>
    <lineage>
        <taxon>Bacteria</taxon>
        <taxon>Candidatus Nealsoniibacteriota</taxon>
    </lineage>
</organism>
<evidence type="ECO:0008006" key="3">
    <source>
        <dbReference type="Google" id="ProtNLM"/>
    </source>
</evidence>
<dbReference type="AlphaFoldDB" id="A0A1G2E056"/>
<evidence type="ECO:0000313" key="1">
    <source>
        <dbReference type="EMBL" id="OGZ19105.1"/>
    </source>
</evidence>
<dbReference type="PANTHER" id="PTHR11669">
    <property type="entry name" value="REPLICATION FACTOR C / DNA POLYMERASE III GAMMA-TAU SUBUNIT"/>
    <property type="match status" value="1"/>
</dbReference>
<dbReference type="Gene3D" id="3.40.50.300">
    <property type="entry name" value="P-loop containing nucleotide triphosphate hydrolases"/>
    <property type="match status" value="1"/>
</dbReference>
<proteinExistence type="predicted"/>
<accession>A0A1G2E056</accession>
<dbReference type="EMBL" id="MHLX01000016">
    <property type="protein sequence ID" value="OGZ19105.1"/>
    <property type="molecule type" value="Genomic_DNA"/>
</dbReference>
<comment type="caution">
    <text evidence="1">The sequence shown here is derived from an EMBL/GenBank/DDBJ whole genome shotgun (WGS) entry which is preliminary data.</text>
</comment>
<evidence type="ECO:0000313" key="2">
    <source>
        <dbReference type="Proteomes" id="UP000176662"/>
    </source>
</evidence>
<dbReference type="SUPFAM" id="SSF52540">
    <property type="entry name" value="P-loop containing nucleoside triphosphate hydrolases"/>
    <property type="match status" value="1"/>
</dbReference>
<dbReference type="PANTHER" id="PTHR11669:SF8">
    <property type="entry name" value="DNA POLYMERASE III SUBUNIT DELTA"/>
    <property type="match status" value="1"/>
</dbReference>
<name>A0A1G2E056_9BACT</name>
<dbReference type="InterPro" id="IPR050238">
    <property type="entry name" value="DNA_Rep/Repair_Clamp_Loader"/>
</dbReference>
<sequence length="296" mass="33799">MLVGHQKQWNLLKKLAETKTFSHAYLFVGSEKLGKRTLALQWVSLLFGDKVSKDFSNHPDFVLVAPEEKEIKISQIRDLIRRFSLKSSFNSVKAAVIDNAHLMNQEAQTALLKTLEEPRGDSVLILISDKIHYLLPTILSRVQVIKFNPVKEEEINRYLLGKGFLKKEAEELSSISSGKPGLVMDFISDKKAVGAFKKKIEEVKSLSKSMLYSRFQYVKDLSEEPIETQKILDIWLNYFRDVLLSRFSSGNSDISFKSYSADKLKNIINLIQTTKLLLAQTNVNARLALERLVMEM</sequence>
<reference evidence="1 2" key="1">
    <citation type="journal article" date="2016" name="Nat. Commun.">
        <title>Thousands of microbial genomes shed light on interconnected biogeochemical processes in an aquifer system.</title>
        <authorList>
            <person name="Anantharaman K."/>
            <person name="Brown C.T."/>
            <person name="Hug L.A."/>
            <person name="Sharon I."/>
            <person name="Castelle C.J."/>
            <person name="Probst A.J."/>
            <person name="Thomas B.C."/>
            <person name="Singh A."/>
            <person name="Wilkins M.J."/>
            <person name="Karaoz U."/>
            <person name="Brodie E.L."/>
            <person name="Williams K.H."/>
            <person name="Hubbard S.S."/>
            <person name="Banfield J.F."/>
        </authorList>
    </citation>
    <scope>NUCLEOTIDE SEQUENCE [LARGE SCALE GENOMIC DNA]</scope>
</reference>
<dbReference type="InterPro" id="IPR027417">
    <property type="entry name" value="P-loop_NTPase"/>
</dbReference>
<dbReference type="GO" id="GO:0006261">
    <property type="term" value="P:DNA-templated DNA replication"/>
    <property type="evidence" value="ECO:0007669"/>
    <property type="project" value="TreeGrafter"/>
</dbReference>
<gene>
    <name evidence="1" type="ORF">A2Z68_01065</name>
</gene>
<dbReference type="Pfam" id="PF13177">
    <property type="entry name" value="DNA_pol3_delta2"/>
    <property type="match status" value="1"/>
</dbReference>